<dbReference type="Proteomes" id="UP001165492">
    <property type="component" value="Unassembled WGS sequence"/>
</dbReference>
<protein>
    <submittedName>
        <fullName evidence="1">Uncharacterized protein</fullName>
    </submittedName>
</protein>
<evidence type="ECO:0000313" key="1">
    <source>
        <dbReference type="EMBL" id="MCC5467649.1"/>
    </source>
</evidence>
<evidence type="ECO:0000313" key="2">
    <source>
        <dbReference type="Proteomes" id="UP001165492"/>
    </source>
</evidence>
<name>A0ABS8I040_9FIRM</name>
<gene>
    <name evidence="1" type="ORF">LMF89_20140</name>
</gene>
<keyword evidence="2" id="KW-1185">Reference proteome</keyword>
<reference evidence="1" key="1">
    <citation type="submission" date="2021-11" db="EMBL/GenBank/DDBJ databases">
        <title>Description of a new species Pelosinus isolated from the bottom sediments of Lake Baikal.</title>
        <authorList>
            <person name="Zakharyuk A."/>
        </authorList>
    </citation>
    <scope>NUCLEOTIDE SEQUENCE</scope>
    <source>
        <strain evidence="1">Bkl1</strain>
    </source>
</reference>
<dbReference type="RefSeq" id="WP_229536615.1">
    <property type="nucleotide sequence ID" value="NZ_JAJHJB010000037.1"/>
</dbReference>
<accession>A0ABS8I040</accession>
<comment type="caution">
    <text evidence="1">The sequence shown here is derived from an EMBL/GenBank/DDBJ whole genome shotgun (WGS) entry which is preliminary data.</text>
</comment>
<dbReference type="EMBL" id="JAJHJB010000037">
    <property type="protein sequence ID" value="MCC5467649.1"/>
    <property type="molecule type" value="Genomic_DNA"/>
</dbReference>
<sequence length="112" mass="13230">MRALVEIIDSAKDGDMPTHEECYWAMLVYNSMFIMEHREYNNVLLAEKPAPDFIRKMKAENSFNTYQNMLRKSPKEFMGPLNDPRNPEYQKFRKMGMKIVSKFINKEGKGND</sequence>
<proteinExistence type="predicted"/>
<organism evidence="1 2">
    <name type="scientific">Pelosinus baikalensis</name>
    <dbReference type="NCBI Taxonomy" id="2892015"/>
    <lineage>
        <taxon>Bacteria</taxon>
        <taxon>Bacillati</taxon>
        <taxon>Bacillota</taxon>
        <taxon>Negativicutes</taxon>
        <taxon>Selenomonadales</taxon>
        <taxon>Sporomusaceae</taxon>
        <taxon>Pelosinus</taxon>
    </lineage>
</organism>